<evidence type="ECO:0000313" key="1">
    <source>
        <dbReference type="EMBL" id="MFC2253467.1"/>
    </source>
</evidence>
<dbReference type="Proteomes" id="UP001595190">
    <property type="component" value="Unassembled WGS sequence"/>
</dbReference>
<name>A0ABV6ZMP2_9HYPH</name>
<evidence type="ECO:0000313" key="2">
    <source>
        <dbReference type="Proteomes" id="UP001595190"/>
    </source>
</evidence>
<dbReference type="EMBL" id="JBHGPK010000019">
    <property type="protein sequence ID" value="MFC2253467.1"/>
    <property type="molecule type" value="Genomic_DNA"/>
</dbReference>
<organism evidence="1 2">
    <name type="scientific">Labrys neptuniae</name>
    <dbReference type="NCBI Taxonomy" id="376174"/>
    <lineage>
        <taxon>Bacteria</taxon>
        <taxon>Pseudomonadati</taxon>
        <taxon>Pseudomonadota</taxon>
        <taxon>Alphaproteobacteria</taxon>
        <taxon>Hyphomicrobiales</taxon>
        <taxon>Xanthobacteraceae</taxon>
        <taxon>Labrys</taxon>
    </lineage>
</organism>
<sequence>MIIPEDDLYSYWNLPENLSQRSERVHNAAFIKKNSTHFDITTKNKKVTEYV</sequence>
<proteinExistence type="predicted"/>
<gene>
    <name evidence="1" type="ORF">ACETRX_27755</name>
</gene>
<dbReference type="RefSeq" id="WP_311937328.1">
    <property type="nucleotide sequence ID" value="NZ_JAVSCS010000015.1"/>
</dbReference>
<protein>
    <submittedName>
        <fullName evidence="1">Uncharacterized protein</fullName>
    </submittedName>
</protein>
<reference evidence="1 2" key="1">
    <citation type="submission" date="2024-09" db="EMBL/GenBank/DDBJ databases">
        <title>Description of Labrys sedimenti sp. nov., isolated from a diclofenac-degrading enrichment culture, and genome-based reclassification of Labrys portucalensis as a later heterotypic synonym of Labrys neptuniae.</title>
        <authorList>
            <person name="Tancsics A."/>
            <person name="Csepanyi A."/>
        </authorList>
    </citation>
    <scope>NUCLEOTIDE SEQUENCE [LARGE SCALE GENOMIC DNA]</scope>
    <source>
        <strain evidence="1 2">LMG 23412</strain>
    </source>
</reference>
<comment type="caution">
    <text evidence="1">The sequence shown here is derived from an EMBL/GenBank/DDBJ whole genome shotgun (WGS) entry which is preliminary data.</text>
</comment>
<accession>A0ABV6ZMP2</accession>